<evidence type="ECO:0000259" key="1">
    <source>
        <dbReference type="SMART" id="SM00849"/>
    </source>
</evidence>
<organism evidence="2 3">
    <name type="scientific">Candidatus Gallilactobacillus intestinavium</name>
    <dbReference type="NCBI Taxonomy" id="2840838"/>
    <lineage>
        <taxon>Bacteria</taxon>
        <taxon>Bacillati</taxon>
        <taxon>Bacillota</taxon>
        <taxon>Bacilli</taxon>
        <taxon>Lactobacillales</taxon>
        <taxon>Lactobacillaceae</taxon>
        <taxon>Lactobacillaceae incertae sedis</taxon>
        <taxon>Candidatus Gallilactobacillus</taxon>
    </lineage>
</organism>
<dbReference type="SUPFAM" id="SSF56281">
    <property type="entry name" value="Metallo-hydrolase/oxidoreductase"/>
    <property type="match status" value="1"/>
</dbReference>
<dbReference type="Proteomes" id="UP000823614">
    <property type="component" value="Unassembled WGS sequence"/>
</dbReference>
<dbReference type="AlphaFoldDB" id="A0A9D9E889"/>
<proteinExistence type="predicted"/>
<protein>
    <submittedName>
        <fullName evidence="2">MBL fold metallo-hydrolase</fullName>
    </submittedName>
</protein>
<feature type="domain" description="Metallo-beta-lactamase" evidence="1">
    <location>
        <begin position="1"/>
        <end position="187"/>
    </location>
</feature>
<dbReference type="PANTHER" id="PTHR42951">
    <property type="entry name" value="METALLO-BETA-LACTAMASE DOMAIN-CONTAINING"/>
    <property type="match status" value="1"/>
</dbReference>
<gene>
    <name evidence="2" type="ORF">IAA89_04810</name>
</gene>
<reference evidence="2" key="1">
    <citation type="submission" date="2020-10" db="EMBL/GenBank/DDBJ databases">
        <authorList>
            <person name="Gilroy R."/>
        </authorList>
    </citation>
    <scope>NUCLEOTIDE SEQUENCE</scope>
    <source>
        <strain evidence="2">C6-149</strain>
    </source>
</reference>
<dbReference type="Pfam" id="PF00753">
    <property type="entry name" value="Lactamase_B"/>
    <property type="match status" value="1"/>
</dbReference>
<evidence type="ECO:0000313" key="3">
    <source>
        <dbReference type="Proteomes" id="UP000823614"/>
    </source>
</evidence>
<sequence length="253" mass="28625">MYLIEGTQKAILVDTSVGIKGLDTLVYSLTNKPITVLLTHGHVDHAPGAVMFDDVYLNFSDLKLYQKHSQKAVRNGYLEDLLSDEDYRVFHDQLVPSNPNKEFKPLRDGMKFNLGEITVQVYSLPGHTSGSMILLIPELQILITGDAVNKSTFMFDDEALPVNEYEENLKHVNQLLSDKYNKVFIIHHQVEVDSDIIQNVIQVCDDVLNNQADDQPYEFMSKKVLIAKKADEHFNRLDGIDGNIVYSKEKLGG</sequence>
<dbReference type="Gene3D" id="3.60.15.10">
    <property type="entry name" value="Ribonuclease Z/Hydroxyacylglutathione hydrolase-like"/>
    <property type="match status" value="1"/>
</dbReference>
<dbReference type="InterPro" id="IPR036866">
    <property type="entry name" value="RibonucZ/Hydroxyglut_hydro"/>
</dbReference>
<comment type="caution">
    <text evidence="2">The sequence shown here is derived from an EMBL/GenBank/DDBJ whole genome shotgun (WGS) entry which is preliminary data.</text>
</comment>
<dbReference type="EMBL" id="JADIMP010000080">
    <property type="protein sequence ID" value="MBO8441731.1"/>
    <property type="molecule type" value="Genomic_DNA"/>
</dbReference>
<accession>A0A9D9E889</accession>
<name>A0A9D9E889_9LACO</name>
<dbReference type="SMART" id="SM00849">
    <property type="entry name" value="Lactamase_B"/>
    <property type="match status" value="1"/>
</dbReference>
<dbReference type="PANTHER" id="PTHR42951:SF22">
    <property type="entry name" value="METALLO BETA-LACTAMASE SUPERFAMILY LIPOPROTEIN"/>
    <property type="match status" value="1"/>
</dbReference>
<evidence type="ECO:0000313" key="2">
    <source>
        <dbReference type="EMBL" id="MBO8441731.1"/>
    </source>
</evidence>
<dbReference type="InterPro" id="IPR001279">
    <property type="entry name" value="Metallo-B-lactamas"/>
</dbReference>
<dbReference type="InterPro" id="IPR050855">
    <property type="entry name" value="NDM-1-like"/>
</dbReference>
<reference evidence="2" key="2">
    <citation type="journal article" date="2021" name="PeerJ">
        <title>Extensive microbial diversity within the chicken gut microbiome revealed by metagenomics and culture.</title>
        <authorList>
            <person name="Gilroy R."/>
            <person name="Ravi A."/>
            <person name="Getino M."/>
            <person name="Pursley I."/>
            <person name="Horton D.L."/>
            <person name="Alikhan N.F."/>
            <person name="Baker D."/>
            <person name="Gharbi K."/>
            <person name="Hall N."/>
            <person name="Watson M."/>
            <person name="Adriaenssens E.M."/>
            <person name="Foster-Nyarko E."/>
            <person name="Jarju S."/>
            <person name="Secka A."/>
            <person name="Antonio M."/>
            <person name="Oren A."/>
            <person name="Chaudhuri R.R."/>
            <person name="La Ragione R."/>
            <person name="Hildebrand F."/>
            <person name="Pallen M.J."/>
        </authorList>
    </citation>
    <scope>NUCLEOTIDE SEQUENCE</scope>
    <source>
        <strain evidence="2">C6-149</strain>
    </source>
</reference>